<accession>A0A0V0XSZ8</accession>
<dbReference type="EMBL" id="JYDU01000146">
    <property type="protein sequence ID" value="KRX91110.1"/>
    <property type="molecule type" value="Genomic_DNA"/>
</dbReference>
<organism evidence="1 2">
    <name type="scientific">Trichinella pseudospiralis</name>
    <name type="common">Parasitic roundworm</name>
    <dbReference type="NCBI Taxonomy" id="6337"/>
    <lineage>
        <taxon>Eukaryota</taxon>
        <taxon>Metazoa</taxon>
        <taxon>Ecdysozoa</taxon>
        <taxon>Nematoda</taxon>
        <taxon>Enoplea</taxon>
        <taxon>Dorylaimia</taxon>
        <taxon>Trichinellida</taxon>
        <taxon>Trichinellidae</taxon>
        <taxon>Trichinella</taxon>
    </lineage>
</organism>
<dbReference type="Proteomes" id="UP000054815">
    <property type="component" value="Unassembled WGS sequence"/>
</dbReference>
<dbReference type="AlphaFoldDB" id="A0A0V0XSZ8"/>
<sequence length="71" mass="7822">MATLRYSVITTTTLSGRASKAIASYPVAHNVQISRPKSTRYSAGRPFAECCMRKPHDVENKPLTRNGRSAL</sequence>
<gene>
    <name evidence="1" type="ORF">T4E_9104</name>
</gene>
<evidence type="ECO:0000313" key="2">
    <source>
        <dbReference type="Proteomes" id="UP000054815"/>
    </source>
</evidence>
<protein>
    <submittedName>
        <fullName evidence="1">Uncharacterized protein</fullName>
    </submittedName>
</protein>
<proteinExistence type="predicted"/>
<name>A0A0V0XSZ8_TRIPS</name>
<evidence type="ECO:0000313" key="1">
    <source>
        <dbReference type="EMBL" id="KRX91110.1"/>
    </source>
</evidence>
<reference evidence="1 2" key="1">
    <citation type="submission" date="2015-01" db="EMBL/GenBank/DDBJ databases">
        <title>Evolution of Trichinella species and genotypes.</title>
        <authorList>
            <person name="Korhonen P.K."/>
            <person name="Edoardo P."/>
            <person name="Giuseppe L.R."/>
            <person name="Gasser R.B."/>
        </authorList>
    </citation>
    <scope>NUCLEOTIDE SEQUENCE [LARGE SCALE GENOMIC DNA]</scope>
    <source>
        <strain evidence="1">ISS141</strain>
    </source>
</reference>
<comment type="caution">
    <text evidence="1">The sequence shown here is derived from an EMBL/GenBank/DDBJ whole genome shotgun (WGS) entry which is preliminary data.</text>
</comment>